<dbReference type="InterPro" id="IPR011141">
    <property type="entry name" value="Polyketide_synthase_type-III"/>
</dbReference>
<comment type="caution">
    <text evidence="2">The sequence shown here is derived from an EMBL/GenBank/DDBJ whole genome shotgun (WGS) entry which is preliminary data.</text>
</comment>
<dbReference type="SUPFAM" id="SSF53901">
    <property type="entry name" value="Thiolase-like"/>
    <property type="match status" value="2"/>
</dbReference>
<dbReference type="PANTHER" id="PTHR11877">
    <property type="entry name" value="HYDROXYMETHYLGLUTARYL-COA SYNTHASE"/>
    <property type="match status" value="1"/>
</dbReference>
<feature type="domain" description="Chalcone/stilbene synthase N-terminal" evidence="1">
    <location>
        <begin position="5"/>
        <end position="219"/>
    </location>
</feature>
<accession>A0ABQ8I8W0</accession>
<sequence>MVSVEEVRRAQRAQGPATIMAIGTATPPNCVDQSEYPDYYFRITNSDHKTELKEKFKRMCEKSMIKKRYMHLTEEILKENPQVCAYEAPSLDARQDMVVVEVPKLGKEAATKAIKQWGQPKSKITHLVFCTTSGVDMPGADYQLTKLLGLRPSVKRLMMYQQGCFAGGTVLRLAKDLAENNKGARVLVVCSEITAVTFRGPSDTHLDSLVGQALFGDAQTILPDSDGAIDGHLREVGLTFHLLKDVPGLISKNIEKSLVEAFQPLGISDWNSLFWIAHPGGPAILDQVESKLGLKPEKLRATRHVLSEFGNMSSACVLFILDEMRKKSAEDGLKTTGEGLEWGVLFGFGPGLTVETVVLHSERSLIKKRHMVLTEEILKENPNVDSYKAKDLAENSKGDRGGPAFLDQVEAKLSLKPEMLQDDRLKTTGDRLEWGVLRGFGPVLTVQTVVLHNVATA</sequence>
<dbReference type="EMBL" id="JAFEMO010000003">
    <property type="protein sequence ID" value="KAH7573077.1"/>
    <property type="molecule type" value="Genomic_DNA"/>
</dbReference>
<dbReference type="Proteomes" id="UP000827721">
    <property type="component" value="Unassembled WGS sequence"/>
</dbReference>
<dbReference type="InterPro" id="IPR001099">
    <property type="entry name" value="Chalcone/stilbene_synt_N"/>
</dbReference>
<evidence type="ECO:0000313" key="3">
    <source>
        <dbReference type="Proteomes" id="UP000827721"/>
    </source>
</evidence>
<protein>
    <recommendedName>
        <fullName evidence="1">Chalcone/stilbene synthase N-terminal domain-containing protein</fullName>
    </recommendedName>
</protein>
<reference evidence="2 3" key="1">
    <citation type="submission" date="2021-02" db="EMBL/GenBank/DDBJ databases">
        <title>Plant Genome Project.</title>
        <authorList>
            <person name="Zhang R.-G."/>
        </authorList>
    </citation>
    <scope>NUCLEOTIDE SEQUENCE [LARGE SCALE GENOMIC DNA]</scope>
    <source>
        <tissue evidence="2">Leaves</tissue>
    </source>
</reference>
<dbReference type="CDD" id="cd00831">
    <property type="entry name" value="CHS_like"/>
    <property type="match status" value="1"/>
</dbReference>
<organism evidence="2 3">
    <name type="scientific">Xanthoceras sorbifolium</name>
    <dbReference type="NCBI Taxonomy" id="99658"/>
    <lineage>
        <taxon>Eukaryota</taxon>
        <taxon>Viridiplantae</taxon>
        <taxon>Streptophyta</taxon>
        <taxon>Embryophyta</taxon>
        <taxon>Tracheophyta</taxon>
        <taxon>Spermatophyta</taxon>
        <taxon>Magnoliopsida</taxon>
        <taxon>eudicotyledons</taxon>
        <taxon>Gunneridae</taxon>
        <taxon>Pentapetalae</taxon>
        <taxon>rosids</taxon>
        <taxon>malvids</taxon>
        <taxon>Sapindales</taxon>
        <taxon>Sapindaceae</taxon>
        <taxon>Xanthoceroideae</taxon>
        <taxon>Xanthoceras</taxon>
    </lineage>
</organism>
<dbReference type="Pfam" id="PF00195">
    <property type="entry name" value="Chal_sti_synt_N"/>
    <property type="match status" value="1"/>
</dbReference>
<evidence type="ECO:0000313" key="2">
    <source>
        <dbReference type="EMBL" id="KAH7573077.1"/>
    </source>
</evidence>
<dbReference type="Gene3D" id="3.40.47.10">
    <property type="match status" value="2"/>
</dbReference>
<dbReference type="InterPro" id="IPR018088">
    <property type="entry name" value="Chalcone/stilbene_synthase_AS"/>
</dbReference>
<dbReference type="PANTHER" id="PTHR11877:SF80">
    <property type="entry name" value="CHALCONE SYNTHASE 1"/>
    <property type="match status" value="1"/>
</dbReference>
<dbReference type="PROSITE" id="PS00441">
    <property type="entry name" value="CHALCONE_SYNTH"/>
    <property type="match status" value="1"/>
</dbReference>
<dbReference type="InterPro" id="IPR016039">
    <property type="entry name" value="Thiolase-like"/>
</dbReference>
<keyword evidence="3" id="KW-1185">Reference proteome</keyword>
<name>A0ABQ8I8W0_9ROSI</name>
<evidence type="ECO:0000259" key="1">
    <source>
        <dbReference type="Pfam" id="PF00195"/>
    </source>
</evidence>
<gene>
    <name evidence="2" type="ORF">JRO89_XS03G0063700</name>
</gene>
<proteinExistence type="predicted"/>